<dbReference type="Pfam" id="PF19279">
    <property type="entry name" value="YegS_C"/>
    <property type="match status" value="1"/>
</dbReference>
<proteinExistence type="predicted"/>
<evidence type="ECO:0000256" key="3">
    <source>
        <dbReference type="ARBA" id="ARBA00022679"/>
    </source>
</evidence>
<dbReference type="GO" id="GO:0046872">
    <property type="term" value="F:metal ion binding"/>
    <property type="evidence" value="ECO:0007669"/>
    <property type="project" value="UniProtKB-KW"/>
</dbReference>
<dbReference type="NCBIfam" id="TIGR00147">
    <property type="entry name" value="YegS/Rv2252/BmrU family lipid kinase"/>
    <property type="match status" value="1"/>
</dbReference>
<evidence type="ECO:0000256" key="6">
    <source>
        <dbReference type="ARBA" id="ARBA00022777"/>
    </source>
</evidence>
<dbReference type="Gene3D" id="3.40.50.10330">
    <property type="entry name" value="Probable inorganic polyphosphate/atp-NAD kinase, domain 1"/>
    <property type="match status" value="1"/>
</dbReference>
<dbReference type="OrthoDB" id="57577at2157"/>
<keyword evidence="3" id="KW-0808">Transferase</keyword>
<dbReference type="SUPFAM" id="SSF111331">
    <property type="entry name" value="NAD kinase/diacylglycerol kinase-like"/>
    <property type="match status" value="1"/>
</dbReference>
<feature type="domain" description="DAGKc" evidence="13">
    <location>
        <begin position="19"/>
        <end position="147"/>
    </location>
</feature>
<evidence type="ECO:0000256" key="2">
    <source>
        <dbReference type="ARBA" id="ARBA00022516"/>
    </source>
</evidence>
<accession>A0A1I2VVW0</accession>
<keyword evidence="15" id="KW-1185">Reference proteome</keyword>
<keyword evidence="5" id="KW-0547">Nucleotide-binding</keyword>
<comment type="cofactor">
    <cofactor evidence="1">
        <name>Mg(2+)</name>
        <dbReference type="ChEBI" id="CHEBI:18420"/>
    </cofactor>
</comment>
<dbReference type="SMART" id="SM00046">
    <property type="entry name" value="DAGKc"/>
    <property type="match status" value="1"/>
</dbReference>
<sequence>MTDQNTTRGDSDRSKTDDENHDRWHVILNPVSGTGDHGAEVHSLASERGYIVKETESEGDAAALAKEAAEDGVQRIAACGGDGTIHQVLVGIDRADALDEVTFGVIPGGTGNNFAGNVGVRSIEHAFELLDGGERRRIDLGEADGEPFVNSCIAGLTSKTSSDTSSELKERVGTLAYVINGIQKAATFEPLHVAIDIEEGQGGNSTTWEGDALCLLVGNARRFTTGSQAHVEDGLFEVTIVEEMPTTEMLTEAAAQRLFGQETEHVTQLAAERLDITHKQGDGVEFSLDGEMRTHEQLTLDVRPGDLEVVVGPEYDPVPIEG</sequence>
<dbReference type="Proteomes" id="UP000198876">
    <property type="component" value="Unassembled WGS sequence"/>
</dbReference>
<keyword evidence="4" id="KW-0479">Metal-binding</keyword>
<keyword evidence="9" id="KW-0443">Lipid metabolism</keyword>
<dbReference type="InterPro" id="IPR050187">
    <property type="entry name" value="Lipid_Phosphate_FormReg"/>
</dbReference>
<organism evidence="14 15">
    <name type="scientific">Halopelagius inordinatus</name>
    <dbReference type="NCBI Taxonomy" id="553467"/>
    <lineage>
        <taxon>Archaea</taxon>
        <taxon>Methanobacteriati</taxon>
        <taxon>Methanobacteriota</taxon>
        <taxon>Stenosarchaea group</taxon>
        <taxon>Halobacteria</taxon>
        <taxon>Halobacteriales</taxon>
        <taxon>Haloferacaceae</taxon>
    </lineage>
</organism>
<evidence type="ECO:0000256" key="4">
    <source>
        <dbReference type="ARBA" id="ARBA00022723"/>
    </source>
</evidence>
<dbReference type="GO" id="GO:0016301">
    <property type="term" value="F:kinase activity"/>
    <property type="evidence" value="ECO:0007669"/>
    <property type="project" value="UniProtKB-KW"/>
</dbReference>
<keyword evidence="8" id="KW-0460">Magnesium</keyword>
<evidence type="ECO:0000259" key="13">
    <source>
        <dbReference type="PROSITE" id="PS50146"/>
    </source>
</evidence>
<reference evidence="15" key="1">
    <citation type="submission" date="2016-10" db="EMBL/GenBank/DDBJ databases">
        <authorList>
            <person name="Varghese N."/>
            <person name="Submissions S."/>
        </authorList>
    </citation>
    <scope>NUCLEOTIDE SEQUENCE [LARGE SCALE GENOMIC DNA]</scope>
    <source>
        <strain evidence="15">CGMCC 1.7739</strain>
    </source>
</reference>
<evidence type="ECO:0000256" key="11">
    <source>
        <dbReference type="ARBA" id="ARBA00023264"/>
    </source>
</evidence>
<keyword evidence="6 14" id="KW-0418">Kinase</keyword>
<dbReference type="PROSITE" id="PS50146">
    <property type="entry name" value="DAGK"/>
    <property type="match status" value="1"/>
</dbReference>
<dbReference type="InterPro" id="IPR017438">
    <property type="entry name" value="ATP-NAD_kinase_N"/>
</dbReference>
<dbReference type="RefSeq" id="WP_092893636.1">
    <property type="nucleotide sequence ID" value="NZ_FOOQ01000006.1"/>
</dbReference>
<keyword evidence="7" id="KW-0067">ATP-binding</keyword>
<feature type="compositionally biased region" description="Basic and acidic residues" evidence="12">
    <location>
        <begin position="9"/>
        <end position="23"/>
    </location>
</feature>
<keyword evidence="2" id="KW-0444">Lipid biosynthesis</keyword>
<feature type="region of interest" description="Disordered" evidence="12">
    <location>
        <begin position="1"/>
        <end position="23"/>
    </location>
</feature>
<dbReference type="PANTHER" id="PTHR12358">
    <property type="entry name" value="SPHINGOSINE KINASE"/>
    <property type="match status" value="1"/>
</dbReference>
<dbReference type="GO" id="GO:0008654">
    <property type="term" value="P:phospholipid biosynthetic process"/>
    <property type="evidence" value="ECO:0007669"/>
    <property type="project" value="UniProtKB-KW"/>
</dbReference>
<evidence type="ECO:0000256" key="12">
    <source>
        <dbReference type="SAM" id="MobiDB-lite"/>
    </source>
</evidence>
<dbReference type="Gene3D" id="2.60.200.40">
    <property type="match status" value="1"/>
</dbReference>
<evidence type="ECO:0000313" key="15">
    <source>
        <dbReference type="Proteomes" id="UP000198876"/>
    </source>
</evidence>
<gene>
    <name evidence="14" type="ORF">SAMN04488063_3273</name>
</gene>
<evidence type="ECO:0000256" key="7">
    <source>
        <dbReference type="ARBA" id="ARBA00022840"/>
    </source>
</evidence>
<keyword evidence="11" id="KW-1208">Phospholipid metabolism</keyword>
<keyword evidence="10" id="KW-0594">Phospholipid biosynthesis</keyword>
<evidence type="ECO:0000256" key="5">
    <source>
        <dbReference type="ARBA" id="ARBA00022741"/>
    </source>
</evidence>
<dbReference type="GO" id="GO:0005524">
    <property type="term" value="F:ATP binding"/>
    <property type="evidence" value="ECO:0007669"/>
    <property type="project" value="UniProtKB-KW"/>
</dbReference>
<evidence type="ECO:0000256" key="8">
    <source>
        <dbReference type="ARBA" id="ARBA00022842"/>
    </source>
</evidence>
<dbReference type="Pfam" id="PF00781">
    <property type="entry name" value="DAGK_cat"/>
    <property type="match status" value="1"/>
</dbReference>
<dbReference type="InterPro" id="IPR016064">
    <property type="entry name" value="NAD/diacylglycerol_kinase_sf"/>
</dbReference>
<dbReference type="InterPro" id="IPR001206">
    <property type="entry name" value="Diacylglycerol_kinase_cat_dom"/>
</dbReference>
<dbReference type="AlphaFoldDB" id="A0A1I2VVW0"/>
<evidence type="ECO:0000256" key="9">
    <source>
        <dbReference type="ARBA" id="ARBA00023098"/>
    </source>
</evidence>
<name>A0A1I2VVW0_9EURY</name>
<dbReference type="GO" id="GO:0005886">
    <property type="term" value="C:plasma membrane"/>
    <property type="evidence" value="ECO:0007669"/>
    <property type="project" value="TreeGrafter"/>
</dbReference>
<protein>
    <submittedName>
        <fullName evidence="14">Lipid kinase, YegS/Rv2252/BmrU family</fullName>
    </submittedName>
</protein>
<dbReference type="InterPro" id="IPR005218">
    <property type="entry name" value="Diacylglycerol/lipid_kinase"/>
</dbReference>
<dbReference type="PANTHER" id="PTHR12358:SF106">
    <property type="entry name" value="LIPID KINASE YEGS"/>
    <property type="match status" value="1"/>
</dbReference>
<evidence type="ECO:0000256" key="1">
    <source>
        <dbReference type="ARBA" id="ARBA00001946"/>
    </source>
</evidence>
<dbReference type="InterPro" id="IPR045540">
    <property type="entry name" value="YegS/DAGK_C"/>
</dbReference>
<dbReference type="STRING" id="553467.SAMN04488063_3273"/>
<evidence type="ECO:0000256" key="10">
    <source>
        <dbReference type="ARBA" id="ARBA00023209"/>
    </source>
</evidence>
<evidence type="ECO:0000313" key="14">
    <source>
        <dbReference type="EMBL" id="SFG91421.1"/>
    </source>
</evidence>
<dbReference type="EMBL" id="FOOQ01000006">
    <property type="protein sequence ID" value="SFG91421.1"/>
    <property type="molecule type" value="Genomic_DNA"/>
</dbReference>